<dbReference type="PROSITE" id="PS52016">
    <property type="entry name" value="TONB_DEPENDENT_REC_3"/>
    <property type="match status" value="1"/>
</dbReference>
<dbReference type="PANTHER" id="PTHR32552">
    <property type="entry name" value="FERRICHROME IRON RECEPTOR-RELATED"/>
    <property type="match status" value="1"/>
</dbReference>
<dbReference type="Gene3D" id="2.60.40.1120">
    <property type="entry name" value="Carboxypeptidase-like, regulatory domain"/>
    <property type="match status" value="1"/>
</dbReference>
<evidence type="ECO:0000256" key="8">
    <source>
        <dbReference type="ARBA" id="ARBA00023077"/>
    </source>
</evidence>
<dbReference type="InterPro" id="IPR000531">
    <property type="entry name" value="Beta-barrel_TonB"/>
</dbReference>
<evidence type="ECO:0000256" key="10">
    <source>
        <dbReference type="ARBA" id="ARBA00023237"/>
    </source>
</evidence>
<keyword evidence="16" id="KW-0675">Receptor</keyword>
<keyword evidence="4" id="KW-0410">Iron transport</keyword>
<dbReference type="PANTHER" id="PTHR32552:SF81">
    <property type="entry name" value="TONB-DEPENDENT OUTER MEMBRANE RECEPTOR"/>
    <property type="match status" value="1"/>
</dbReference>
<sequence>MKQISKLFILLTALVLPLLASAQDKPTINAKITGKVIDAKTNEFIIGASVYIKGITNGASTDANGEFSLITAQKLPFTLVVSYVGYQKKEVIINSNKVEIAIEESTNELTDVVVTSRRRQESIQDIPIPISVIRGAVAEDAGAFNPNRLKELIPSVQLYSSNGRNTTLNIRGLGSSFGLTNDGIDPGVGFYVDGVYYARPAATAIDFVDVDRIEVLRGPQGTLFGKNTTAGAFNITTRTPSFTPGATFEASYGNLNYIQVKTSVTGPISKKLAARVSFSGTQRDGTIFNTTTLKPTNTLNNLGFRAQLLYTPSENVNITFAGDNARQRPDGNATVVAGVVPTKRAAYRQFNAIIADLGYKLPTTNPFDRITDADSPWRVNNDFGGASINVDAKIGKGTLTSTSAWRYWIWDPSNDRDFIGLPVLTKSQGNSRHDQWTQEIRYAGQFSERLSGVFGVFLIDQILTSDPVQTEESGSAQWRFAQSSTSALWKTPGLFDGFGTKTTSRLHTFGAAVFSQVDWKISDKLHVLPGVRFNYDKKDVDYKRETYGGLQTTDPALIALKNGLYTNQAFNFSVNENNVSGQITLAYKPSKTFNLFGTFANSYKPVGVNLGGLPTANGAVLLDLARVNPEYVTHYEVGLKTKPSAQSTLNVTLYNTDIKDYQTQVQTAEVGVNRGYLANAEKVRVQGIEVDGSIRLNSHFSFTGALSYTDGIYVSFKNAPVPLEETGGTSAFKDVSGGELPGISKWAGSLSGEYINSGKFLSLKGNYFIGLDTYARSTFSSSASPSQYLNIAGYNLVNGRIGFRASNGFSVLLWGRNILDRDYFEQLLPAAGSAGHYAAVLGDPATYGVTLRFTY</sequence>
<evidence type="ECO:0000256" key="7">
    <source>
        <dbReference type="ARBA" id="ARBA00023065"/>
    </source>
</evidence>
<dbReference type="RefSeq" id="WP_109323324.1">
    <property type="nucleotide sequence ID" value="NZ_CP029346.1"/>
</dbReference>
<evidence type="ECO:0000256" key="13">
    <source>
        <dbReference type="SAM" id="SignalP"/>
    </source>
</evidence>
<feature type="signal peptide" evidence="13">
    <location>
        <begin position="1"/>
        <end position="22"/>
    </location>
</feature>
<evidence type="ECO:0000259" key="15">
    <source>
        <dbReference type="Pfam" id="PF07715"/>
    </source>
</evidence>
<dbReference type="Gene3D" id="2.40.170.20">
    <property type="entry name" value="TonB-dependent receptor, beta-barrel domain"/>
    <property type="match status" value="1"/>
</dbReference>
<evidence type="ECO:0000256" key="2">
    <source>
        <dbReference type="ARBA" id="ARBA00022448"/>
    </source>
</evidence>
<dbReference type="InterPro" id="IPR039426">
    <property type="entry name" value="TonB-dep_rcpt-like"/>
</dbReference>
<keyword evidence="13" id="KW-0732">Signal</keyword>
<dbReference type="InterPro" id="IPR012910">
    <property type="entry name" value="Plug_dom"/>
</dbReference>
<comment type="similarity">
    <text evidence="11 12">Belongs to the TonB-dependent receptor family.</text>
</comment>
<dbReference type="SUPFAM" id="SSF56935">
    <property type="entry name" value="Porins"/>
    <property type="match status" value="1"/>
</dbReference>
<feature type="domain" description="TonB-dependent receptor plug" evidence="15">
    <location>
        <begin position="123"/>
        <end position="232"/>
    </location>
</feature>
<reference evidence="17" key="1">
    <citation type="submission" date="2018-05" db="EMBL/GenBank/DDBJ databases">
        <title>Pseudarcicella sp. HME7025 Genome sequencing and assembly.</title>
        <authorList>
            <person name="Kim H."/>
            <person name="Kang H."/>
            <person name="Joh K."/>
        </authorList>
    </citation>
    <scope>NUCLEOTIDE SEQUENCE [LARGE SCALE GENOMIC DNA]</scope>
    <source>
        <strain evidence="17">HME7025</strain>
    </source>
</reference>
<protein>
    <submittedName>
        <fullName evidence="16">Pesticin receptor</fullName>
    </submittedName>
</protein>
<organism evidence="16 17">
    <name type="scientific">Aquirufa nivalisilvae</name>
    <dbReference type="NCBI Taxonomy" id="2516557"/>
    <lineage>
        <taxon>Bacteria</taxon>
        <taxon>Pseudomonadati</taxon>
        <taxon>Bacteroidota</taxon>
        <taxon>Cytophagia</taxon>
        <taxon>Cytophagales</taxon>
        <taxon>Flectobacillaceae</taxon>
        <taxon>Aquirufa</taxon>
    </lineage>
</organism>
<keyword evidence="10 11" id="KW-0998">Cell outer membrane</keyword>
<keyword evidence="3 11" id="KW-1134">Transmembrane beta strand</keyword>
<keyword evidence="6" id="KW-0408">Iron</keyword>
<keyword evidence="2 11" id="KW-0813">Transport</keyword>
<keyword evidence="9 11" id="KW-0472">Membrane</keyword>
<dbReference type="OrthoDB" id="9775095at2"/>
<dbReference type="GO" id="GO:0006826">
    <property type="term" value="P:iron ion transport"/>
    <property type="evidence" value="ECO:0007669"/>
    <property type="project" value="UniProtKB-KW"/>
</dbReference>
<dbReference type="EMBL" id="CP029346">
    <property type="protein sequence ID" value="AWL09653.1"/>
    <property type="molecule type" value="Genomic_DNA"/>
</dbReference>
<proteinExistence type="inferred from homology"/>
<dbReference type="InterPro" id="IPR036942">
    <property type="entry name" value="Beta-barrel_TonB_sf"/>
</dbReference>
<dbReference type="AlphaFoldDB" id="A0A2S2DWC7"/>
<evidence type="ECO:0000313" key="17">
    <source>
        <dbReference type="Proteomes" id="UP000245468"/>
    </source>
</evidence>
<accession>A0A2S2DWC7</accession>
<keyword evidence="8 12" id="KW-0798">TonB box</keyword>
<dbReference type="Pfam" id="PF13715">
    <property type="entry name" value="CarbopepD_reg_2"/>
    <property type="match status" value="1"/>
</dbReference>
<dbReference type="InterPro" id="IPR008969">
    <property type="entry name" value="CarboxyPept-like_regulatory"/>
</dbReference>
<keyword evidence="7" id="KW-0406">Ion transport</keyword>
<dbReference type="Pfam" id="PF07715">
    <property type="entry name" value="Plug"/>
    <property type="match status" value="1"/>
</dbReference>
<name>A0A2S2DWC7_9BACT</name>
<dbReference type="SUPFAM" id="SSF49464">
    <property type="entry name" value="Carboxypeptidase regulatory domain-like"/>
    <property type="match status" value="1"/>
</dbReference>
<evidence type="ECO:0000256" key="12">
    <source>
        <dbReference type="RuleBase" id="RU003357"/>
    </source>
</evidence>
<evidence type="ECO:0000256" key="3">
    <source>
        <dbReference type="ARBA" id="ARBA00022452"/>
    </source>
</evidence>
<dbReference type="Proteomes" id="UP000245468">
    <property type="component" value="Chromosome"/>
</dbReference>
<evidence type="ECO:0000256" key="4">
    <source>
        <dbReference type="ARBA" id="ARBA00022496"/>
    </source>
</evidence>
<feature type="chain" id="PRO_5015682570" evidence="13">
    <location>
        <begin position="23"/>
        <end position="855"/>
    </location>
</feature>
<feature type="domain" description="TonB-dependent receptor-like beta-barrel" evidence="14">
    <location>
        <begin position="358"/>
        <end position="818"/>
    </location>
</feature>
<evidence type="ECO:0000259" key="14">
    <source>
        <dbReference type="Pfam" id="PF00593"/>
    </source>
</evidence>
<keyword evidence="17" id="KW-1185">Reference proteome</keyword>
<evidence type="ECO:0000256" key="5">
    <source>
        <dbReference type="ARBA" id="ARBA00022692"/>
    </source>
</evidence>
<comment type="subcellular location">
    <subcellularLocation>
        <location evidence="1 11">Cell outer membrane</location>
        <topology evidence="1 11">Multi-pass membrane protein</topology>
    </subcellularLocation>
</comment>
<evidence type="ECO:0000313" key="16">
    <source>
        <dbReference type="EMBL" id="AWL09653.1"/>
    </source>
</evidence>
<evidence type="ECO:0000256" key="9">
    <source>
        <dbReference type="ARBA" id="ARBA00023136"/>
    </source>
</evidence>
<gene>
    <name evidence="16" type="ORF">HME7025_01801</name>
</gene>
<evidence type="ECO:0000256" key="6">
    <source>
        <dbReference type="ARBA" id="ARBA00023004"/>
    </source>
</evidence>
<dbReference type="KEGG" id="psez:HME7025_01801"/>
<evidence type="ECO:0000256" key="1">
    <source>
        <dbReference type="ARBA" id="ARBA00004571"/>
    </source>
</evidence>
<dbReference type="GO" id="GO:0009279">
    <property type="term" value="C:cell outer membrane"/>
    <property type="evidence" value="ECO:0007669"/>
    <property type="project" value="UniProtKB-SubCell"/>
</dbReference>
<dbReference type="Pfam" id="PF00593">
    <property type="entry name" value="TonB_dep_Rec_b-barrel"/>
    <property type="match status" value="1"/>
</dbReference>
<evidence type="ECO:0000256" key="11">
    <source>
        <dbReference type="PROSITE-ProRule" id="PRU01360"/>
    </source>
</evidence>
<keyword evidence="5 11" id="KW-0812">Transmembrane</keyword>